<dbReference type="CDD" id="cd02440">
    <property type="entry name" value="AdoMet_MTases"/>
    <property type="match status" value="1"/>
</dbReference>
<feature type="domain" description="Methyltransferase" evidence="3">
    <location>
        <begin position="39"/>
        <end position="134"/>
    </location>
</feature>
<dbReference type="Gene3D" id="3.40.50.150">
    <property type="entry name" value="Vaccinia Virus protein VP39"/>
    <property type="match status" value="1"/>
</dbReference>
<evidence type="ECO:0000256" key="1">
    <source>
        <dbReference type="ARBA" id="ARBA00022603"/>
    </source>
</evidence>
<dbReference type="SUPFAM" id="SSF53335">
    <property type="entry name" value="S-adenosyl-L-methionine-dependent methyltransferases"/>
    <property type="match status" value="1"/>
</dbReference>
<dbReference type="GO" id="GO:0032259">
    <property type="term" value="P:methylation"/>
    <property type="evidence" value="ECO:0007669"/>
    <property type="project" value="UniProtKB-KW"/>
</dbReference>
<evidence type="ECO:0000313" key="5">
    <source>
        <dbReference type="Proteomes" id="UP000657006"/>
    </source>
</evidence>
<evidence type="ECO:0000256" key="2">
    <source>
        <dbReference type="ARBA" id="ARBA00022679"/>
    </source>
</evidence>
<comment type="caution">
    <text evidence="4">The sequence shown here is derived from an EMBL/GenBank/DDBJ whole genome shotgun (WGS) entry which is preliminary data.</text>
</comment>
<dbReference type="EMBL" id="JACRSQ010000002">
    <property type="protein sequence ID" value="MBC8542483.1"/>
    <property type="molecule type" value="Genomic_DNA"/>
</dbReference>
<evidence type="ECO:0000313" key="4">
    <source>
        <dbReference type="EMBL" id="MBC8542483.1"/>
    </source>
</evidence>
<reference evidence="4" key="1">
    <citation type="submission" date="2020-08" db="EMBL/GenBank/DDBJ databases">
        <title>Genome public.</title>
        <authorList>
            <person name="Liu C."/>
            <person name="Sun Q."/>
        </authorList>
    </citation>
    <scope>NUCLEOTIDE SEQUENCE</scope>
    <source>
        <strain evidence="4">NSJ-32</strain>
    </source>
</reference>
<gene>
    <name evidence="4" type="ORF">H8730_02830</name>
</gene>
<dbReference type="PANTHER" id="PTHR43861:SF1">
    <property type="entry name" value="TRANS-ACONITATE 2-METHYLTRANSFERASE"/>
    <property type="match status" value="1"/>
</dbReference>
<name>A0A926DNY0_9FIRM</name>
<dbReference type="PANTHER" id="PTHR43861">
    <property type="entry name" value="TRANS-ACONITATE 2-METHYLTRANSFERASE-RELATED"/>
    <property type="match status" value="1"/>
</dbReference>
<keyword evidence="5" id="KW-1185">Reference proteome</keyword>
<keyword evidence="1 4" id="KW-0489">Methyltransferase</keyword>
<dbReference type="InterPro" id="IPR029063">
    <property type="entry name" value="SAM-dependent_MTases_sf"/>
</dbReference>
<evidence type="ECO:0000259" key="3">
    <source>
        <dbReference type="Pfam" id="PF13649"/>
    </source>
</evidence>
<keyword evidence="2" id="KW-0808">Transferase</keyword>
<dbReference type="AlphaFoldDB" id="A0A926DNY0"/>
<sequence length="256" mass="30040">MYQEFARVYDEFMQEISYVEWADYIERLWEHHGAKPSLVLDLACGTGGLTLELCRRGYEMIGADMSDSMLNEAMGKAKREQANILYLQQDMREFELYGTVDSILCTCDSLNYLLDSRDIQQVFALVNLYLNPGGTFIFDLNTDYKYKEVLGDSVFADTYEHSAFIWQNYYYPEEHINEYQVTFFEQMGEQPCYRRYEEIHYQRAYSVENITHLLEEAGLKLEAIYDGFTTDPSSEQSERICFVAREIKKNGENSDE</sequence>
<dbReference type="Gene3D" id="2.20.25.110">
    <property type="entry name" value="S-adenosyl-L-methionine-dependent methyltransferases"/>
    <property type="match status" value="1"/>
</dbReference>
<protein>
    <submittedName>
        <fullName evidence="4">Class I SAM-dependent methyltransferase</fullName>
    </submittedName>
</protein>
<dbReference type="InterPro" id="IPR041698">
    <property type="entry name" value="Methyltransf_25"/>
</dbReference>
<organism evidence="4 5">
    <name type="scientific">Bianquea renquensis</name>
    <dbReference type="NCBI Taxonomy" id="2763661"/>
    <lineage>
        <taxon>Bacteria</taxon>
        <taxon>Bacillati</taxon>
        <taxon>Bacillota</taxon>
        <taxon>Clostridia</taxon>
        <taxon>Eubacteriales</taxon>
        <taxon>Bianqueaceae</taxon>
        <taxon>Bianquea</taxon>
    </lineage>
</organism>
<dbReference type="Proteomes" id="UP000657006">
    <property type="component" value="Unassembled WGS sequence"/>
</dbReference>
<proteinExistence type="predicted"/>
<dbReference type="GO" id="GO:0008168">
    <property type="term" value="F:methyltransferase activity"/>
    <property type="evidence" value="ECO:0007669"/>
    <property type="project" value="UniProtKB-KW"/>
</dbReference>
<dbReference type="RefSeq" id="WP_177716614.1">
    <property type="nucleotide sequence ID" value="NZ_JACRSQ010000002.1"/>
</dbReference>
<dbReference type="Pfam" id="PF13649">
    <property type="entry name" value="Methyltransf_25"/>
    <property type="match status" value="1"/>
</dbReference>
<accession>A0A926DNY0</accession>